<dbReference type="EMBL" id="BGPR01002492">
    <property type="protein sequence ID" value="GBM74372.1"/>
    <property type="molecule type" value="Genomic_DNA"/>
</dbReference>
<accession>A0A4Y2IAD6</accession>
<comment type="caution">
    <text evidence="1">The sequence shown here is derived from an EMBL/GenBank/DDBJ whole genome shotgun (WGS) entry which is preliminary data.</text>
</comment>
<organism evidence="1 2">
    <name type="scientific">Araneus ventricosus</name>
    <name type="common">Orbweaver spider</name>
    <name type="synonym">Epeira ventricosa</name>
    <dbReference type="NCBI Taxonomy" id="182803"/>
    <lineage>
        <taxon>Eukaryota</taxon>
        <taxon>Metazoa</taxon>
        <taxon>Ecdysozoa</taxon>
        <taxon>Arthropoda</taxon>
        <taxon>Chelicerata</taxon>
        <taxon>Arachnida</taxon>
        <taxon>Araneae</taxon>
        <taxon>Araneomorphae</taxon>
        <taxon>Entelegynae</taxon>
        <taxon>Araneoidea</taxon>
        <taxon>Araneidae</taxon>
        <taxon>Araneus</taxon>
    </lineage>
</organism>
<evidence type="ECO:0000313" key="1">
    <source>
        <dbReference type="EMBL" id="GBM74372.1"/>
    </source>
</evidence>
<name>A0A4Y2IAD6_ARAVE</name>
<protein>
    <submittedName>
        <fullName evidence="1">Uncharacterized protein</fullName>
    </submittedName>
</protein>
<gene>
    <name evidence="1" type="ORF">AVEN_78649_1</name>
</gene>
<sequence>MVLFGGLHIHLTHTTRLLSMGFCKGSGVPNQDYRPTELEDTHYQCIGTCHRGVAGVCMCDVLLSSAVYGRATSKPGIQRIPVICPKCKGRSEVKISFLLRRSCRLLVGIRLKMMAPLDWKAGHGSGVIGGSRVVHQLQMGHWQSTGALCSKCRREHVVGDPWNCWKASFRSGRKVQCTQT</sequence>
<proteinExistence type="predicted"/>
<dbReference type="Proteomes" id="UP000499080">
    <property type="component" value="Unassembled WGS sequence"/>
</dbReference>
<dbReference type="AlphaFoldDB" id="A0A4Y2IAD6"/>
<reference evidence="1 2" key="1">
    <citation type="journal article" date="2019" name="Sci. Rep.">
        <title>Orb-weaving spider Araneus ventricosus genome elucidates the spidroin gene catalogue.</title>
        <authorList>
            <person name="Kono N."/>
            <person name="Nakamura H."/>
            <person name="Ohtoshi R."/>
            <person name="Moran D.A.P."/>
            <person name="Shinohara A."/>
            <person name="Yoshida Y."/>
            <person name="Fujiwara M."/>
            <person name="Mori M."/>
            <person name="Tomita M."/>
            <person name="Arakawa K."/>
        </authorList>
    </citation>
    <scope>NUCLEOTIDE SEQUENCE [LARGE SCALE GENOMIC DNA]</scope>
</reference>
<evidence type="ECO:0000313" key="2">
    <source>
        <dbReference type="Proteomes" id="UP000499080"/>
    </source>
</evidence>
<keyword evidence="2" id="KW-1185">Reference proteome</keyword>